<feature type="non-terminal residue" evidence="2">
    <location>
        <position position="1"/>
    </location>
</feature>
<feature type="compositionally biased region" description="Polar residues" evidence="1">
    <location>
        <begin position="1"/>
        <end position="10"/>
    </location>
</feature>
<name>A0A9P6SSP5_9FUNG</name>
<accession>A0A9P6SSP5</accession>
<feature type="region of interest" description="Disordered" evidence="1">
    <location>
        <begin position="1"/>
        <end position="36"/>
    </location>
</feature>
<dbReference type="AlphaFoldDB" id="A0A9P6SSP5"/>
<dbReference type="Proteomes" id="UP000749646">
    <property type="component" value="Unassembled WGS sequence"/>
</dbReference>
<protein>
    <submittedName>
        <fullName evidence="2">Uncharacterized protein</fullName>
    </submittedName>
</protein>
<proteinExistence type="predicted"/>
<sequence length="104" mass="11181">KGQANGSSSKAALLAVVDTSNGGPKRKRGEVKTAANKKTKEQVGLANLVLHHLLCRKYHVRSVLVSRRKENSFCAVKAANLLFIVIATESHQQLVNEVGAAIHV</sequence>
<evidence type="ECO:0000313" key="2">
    <source>
        <dbReference type="EMBL" id="KAF9996599.1"/>
    </source>
</evidence>
<gene>
    <name evidence="2" type="ORF">BGZ65_007819</name>
</gene>
<evidence type="ECO:0000256" key="1">
    <source>
        <dbReference type="SAM" id="MobiDB-lite"/>
    </source>
</evidence>
<comment type="caution">
    <text evidence="2">The sequence shown here is derived from an EMBL/GenBank/DDBJ whole genome shotgun (WGS) entry which is preliminary data.</text>
</comment>
<dbReference type="EMBL" id="JAAAHW010001139">
    <property type="protein sequence ID" value="KAF9996599.1"/>
    <property type="molecule type" value="Genomic_DNA"/>
</dbReference>
<keyword evidence="3" id="KW-1185">Reference proteome</keyword>
<reference evidence="2" key="1">
    <citation type="journal article" date="2020" name="Fungal Divers.">
        <title>Resolving the Mortierellaceae phylogeny through synthesis of multi-gene phylogenetics and phylogenomics.</title>
        <authorList>
            <person name="Vandepol N."/>
            <person name="Liber J."/>
            <person name="Desiro A."/>
            <person name="Na H."/>
            <person name="Kennedy M."/>
            <person name="Barry K."/>
            <person name="Grigoriev I.V."/>
            <person name="Miller A.N."/>
            <person name="O'Donnell K."/>
            <person name="Stajich J.E."/>
            <person name="Bonito G."/>
        </authorList>
    </citation>
    <scope>NUCLEOTIDE SEQUENCE</scope>
    <source>
        <strain evidence="2">MES-2147</strain>
    </source>
</reference>
<evidence type="ECO:0000313" key="3">
    <source>
        <dbReference type="Proteomes" id="UP000749646"/>
    </source>
</evidence>
<organism evidence="2 3">
    <name type="scientific">Modicella reniformis</name>
    <dbReference type="NCBI Taxonomy" id="1440133"/>
    <lineage>
        <taxon>Eukaryota</taxon>
        <taxon>Fungi</taxon>
        <taxon>Fungi incertae sedis</taxon>
        <taxon>Mucoromycota</taxon>
        <taxon>Mortierellomycotina</taxon>
        <taxon>Mortierellomycetes</taxon>
        <taxon>Mortierellales</taxon>
        <taxon>Mortierellaceae</taxon>
        <taxon>Modicella</taxon>
    </lineage>
</organism>